<proteinExistence type="predicted"/>
<sequence>MPIEFKPVTFTVGDTPMGDSPCKQTVGFSLTGTVRKVKNKSVWSVALQSYSLEVLYNHTVTHCMMSLDQVGLKIVPTENPDYDAAVELTIWRRNHPNDAKGDVNWQYRGAVTALVIADLTSS</sequence>
<reference evidence="1" key="1">
    <citation type="journal article" date="2014" name="Int. J. Syst. Evol. Microbiol.">
        <title>Complete genome sequence of Corynebacterium casei LMG S-19264T (=DSM 44701T), isolated from a smear-ripened cheese.</title>
        <authorList>
            <consortium name="US DOE Joint Genome Institute (JGI-PGF)"/>
            <person name="Walter F."/>
            <person name="Albersmeier A."/>
            <person name="Kalinowski J."/>
            <person name="Ruckert C."/>
        </authorList>
    </citation>
    <scope>NUCLEOTIDE SEQUENCE</scope>
    <source>
        <strain evidence="1">JCM 4633</strain>
    </source>
</reference>
<reference evidence="1" key="2">
    <citation type="submission" date="2020-09" db="EMBL/GenBank/DDBJ databases">
        <authorList>
            <person name="Sun Q."/>
            <person name="Ohkuma M."/>
        </authorList>
    </citation>
    <scope>NUCLEOTIDE SEQUENCE</scope>
    <source>
        <strain evidence="1">JCM 4633</strain>
    </source>
</reference>
<dbReference type="AlphaFoldDB" id="A0A918TB99"/>
<dbReference type="Proteomes" id="UP000646244">
    <property type="component" value="Unassembled WGS sequence"/>
</dbReference>
<dbReference type="EMBL" id="BMVB01000001">
    <property type="protein sequence ID" value="GHC32032.1"/>
    <property type="molecule type" value="Genomic_DNA"/>
</dbReference>
<gene>
    <name evidence="1" type="ORF">GCM10010507_00210</name>
</gene>
<name>A0A918TB99_STRCJ</name>
<comment type="caution">
    <text evidence="1">The sequence shown here is derived from an EMBL/GenBank/DDBJ whole genome shotgun (WGS) entry which is preliminary data.</text>
</comment>
<evidence type="ECO:0000313" key="1">
    <source>
        <dbReference type="EMBL" id="GHC32032.1"/>
    </source>
</evidence>
<organism evidence="1 2">
    <name type="scientific">Streptomyces cinnamoneus</name>
    <name type="common">Streptoverticillium cinnamoneum</name>
    <dbReference type="NCBI Taxonomy" id="53446"/>
    <lineage>
        <taxon>Bacteria</taxon>
        <taxon>Bacillati</taxon>
        <taxon>Actinomycetota</taxon>
        <taxon>Actinomycetes</taxon>
        <taxon>Kitasatosporales</taxon>
        <taxon>Streptomycetaceae</taxon>
        <taxon>Streptomyces</taxon>
        <taxon>Streptomyces cinnamoneus group</taxon>
    </lineage>
</organism>
<evidence type="ECO:0000313" key="2">
    <source>
        <dbReference type="Proteomes" id="UP000646244"/>
    </source>
</evidence>
<dbReference type="RefSeq" id="WP_190107492.1">
    <property type="nucleotide sequence ID" value="NZ_BMVB01000001.1"/>
</dbReference>
<accession>A0A918TB99</accession>
<protein>
    <submittedName>
        <fullName evidence="1">Uncharacterized protein</fullName>
    </submittedName>
</protein>